<dbReference type="RefSeq" id="WP_304215971.1">
    <property type="nucleotide sequence ID" value="NZ_JBHUEK010000010.1"/>
</dbReference>
<protein>
    <submittedName>
        <fullName evidence="1">Uncharacterized protein</fullName>
    </submittedName>
</protein>
<proteinExistence type="predicted"/>
<evidence type="ECO:0000313" key="1">
    <source>
        <dbReference type="EMBL" id="MFD1778796.1"/>
    </source>
</evidence>
<dbReference type="EMBL" id="JBHUEK010000010">
    <property type="protein sequence ID" value="MFD1778796.1"/>
    <property type="molecule type" value="Genomic_DNA"/>
</dbReference>
<accession>A0ABW4MMT7</accession>
<dbReference type="Proteomes" id="UP001597227">
    <property type="component" value="Unassembled WGS sequence"/>
</dbReference>
<comment type="caution">
    <text evidence="1">The sequence shown here is derived from an EMBL/GenBank/DDBJ whole genome shotgun (WGS) entry which is preliminary data.</text>
</comment>
<organism evidence="1 2">
    <name type="scientific">Fredinandcohnia salidurans</name>
    <dbReference type="NCBI Taxonomy" id="2595041"/>
    <lineage>
        <taxon>Bacteria</taxon>
        <taxon>Bacillati</taxon>
        <taxon>Bacillota</taxon>
        <taxon>Bacilli</taxon>
        <taxon>Bacillales</taxon>
        <taxon>Bacillaceae</taxon>
        <taxon>Fredinandcohnia</taxon>
    </lineage>
</organism>
<sequence>MKDRDRDLFRLTQSKEEQLVNQLDPELDLRNINFATGENEYLNERYDDFSIDH</sequence>
<name>A0ABW4MMT7_9BACI</name>
<gene>
    <name evidence="1" type="ORF">ACFSFW_08960</name>
</gene>
<reference evidence="2" key="1">
    <citation type="journal article" date="2019" name="Int. J. Syst. Evol. Microbiol.">
        <title>The Global Catalogue of Microorganisms (GCM) 10K type strain sequencing project: providing services to taxonomists for standard genome sequencing and annotation.</title>
        <authorList>
            <consortium name="The Broad Institute Genomics Platform"/>
            <consortium name="The Broad Institute Genome Sequencing Center for Infectious Disease"/>
            <person name="Wu L."/>
            <person name="Ma J."/>
        </authorList>
    </citation>
    <scope>NUCLEOTIDE SEQUENCE [LARGE SCALE GENOMIC DNA]</scope>
    <source>
        <strain evidence="2">CCUG 15531</strain>
    </source>
</reference>
<evidence type="ECO:0000313" key="2">
    <source>
        <dbReference type="Proteomes" id="UP001597227"/>
    </source>
</evidence>
<keyword evidence="2" id="KW-1185">Reference proteome</keyword>